<dbReference type="AlphaFoldDB" id="A0A838BK74"/>
<comment type="caution">
    <text evidence="2">The sequence shown here is derived from an EMBL/GenBank/DDBJ whole genome shotgun (WGS) entry which is preliminary data.</text>
</comment>
<dbReference type="Gene3D" id="3.60.21.10">
    <property type="match status" value="1"/>
</dbReference>
<organism evidence="2 3">
    <name type="scientific">Microvirga mediterraneensis</name>
    <dbReference type="NCBI Taxonomy" id="2754695"/>
    <lineage>
        <taxon>Bacteria</taxon>
        <taxon>Pseudomonadati</taxon>
        <taxon>Pseudomonadota</taxon>
        <taxon>Alphaproteobacteria</taxon>
        <taxon>Hyphomicrobiales</taxon>
        <taxon>Methylobacteriaceae</taxon>
        <taxon>Microvirga</taxon>
    </lineage>
</organism>
<dbReference type="EMBL" id="JACDXJ010000001">
    <property type="protein sequence ID" value="MBA1156034.1"/>
    <property type="molecule type" value="Genomic_DNA"/>
</dbReference>
<evidence type="ECO:0000313" key="3">
    <source>
        <dbReference type="Proteomes" id="UP000572984"/>
    </source>
</evidence>
<dbReference type="RefSeq" id="WP_181051622.1">
    <property type="nucleotide sequence ID" value="NZ_JACDXJ010000001.1"/>
</dbReference>
<reference evidence="2 3" key="1">
    <citation type="submission" date="2020-07" db="EMBL/GenBank/DDBJ databases">
        <title>Draft genome and description of Microvirga mediterraneensis Marseille-Q2068 sp. nov.</title>
        <authorList>
            <person name="Boxberger M."/>
        </authorList>
    </citation>
    <scope>NUCLEOTIDE SEQUENCE [LARGE SCALE GENOMIC DNA]</scope>
    <source>
        <strain evidence="2 3">Marseille-Q2068</strain>
    </source>
</reference>
<proteinExistence type="predicted"/>
<sequence length="333" mass="35697">MILSGDRLPTVTCNGVLVIGDPHVGSRRPGRRKDTVWPQAVLGKLERCAAIANERGLAVVILGDLFDRPVETDVALKNQLIRVLKGFAHRPIVNVGNHDIQHTTLTDSDSLALLGLCDVVDVVAASAPVTEFQVDARRIGIGMTPYGQPIPTDARGSFAGVDLRAWFTHHDIAFDGGYPGAVPPFAVEGCDVLINGHIHKTQKSILAGRTRWMNPGTITRQSVDLVDHVPRAWILDGSGALEPHALPYESNVFDLTGRVVNAADGAVVAREVESAFVTLLQAESATELKRSGDGAIVRDEIEAKFSADDTPDAVRAIVRSLLGEAVERHAAQS</sequence>
<accession>A0A838BK74</accession>
<protein>
    <submittedName>
        <fullName evidence="2">Metallophosphoesterase family protein</fullName>
    </submittedName>
</protein>
<dbReference type="InterPro" id="IPR004843">
    <property type="entry name" value="Calcineurin-like_PHP"/>
</dbReference>
<name>A0A838BK74_9HYPH</name>
<dbReference type="SUPFAM" id="SSF56300">
    <property type="entry name" value="Metallo-dependent phosphatases"/>
    <property type="match status" value="1"/>
</dbReference>
<dbReference type="Pfam" id="PF00149">
    <property type="entry name" value="Metallophos"/>
    <property type="match status" value="1"/>
</dbReference>
<gene>
    <name evidence="2" type="ORF">H0S73_07845</name>
</gene>
<feature type="domain" description="Calcineurin-like phosphoesterase" evidence="1">
    <location>
        <begin position="16"/>
        <end position="200"/>
    </location>
</feature>
<keyword evidence="3" id="KW-1185">Reference proteome</keyword>
<dbReference type="InterPro" id="IPR029052">
    <property type="entry name" value="Metallo-depent_PP-like"/>
</dbReference>
<dbReference type="Proteomes" id="UP000572984">
    <property type="component" value="Unassembled WGS sequence"/>
</dbReference>
<dbReference type="GO" id="GO:0016787">
    <property type="term" value="F:hydrolase activity"/>
    <property type="evidence" value="ECO:0007669"/>
    <property type="project" value="InterPro"/>
</dbReference>
<evidence type="ECO:0000259" key="1">
    <source>
        <dbReference type="Pfam" id="PF00149"/>
    </source>
</evidence>
<evidence type="ECO:0000313" key="2">
    <source>
        <dbReference type="EMBL" id="MBA1156034.1"/>
    </source>
</evidence>